<sequence length="105" mass="11609">MKTIKRIIDAFRNSISESAPLSLVQSFIAVCENEGKGVVELAEIVGSSRTTMSRHLLDLSESLRSGADGYKLLQRTQDPSNMRSVVYTLTPKGKVLRNTLLDLLE</sequence>
<evidence type="ECO:0000313" key="1">
    <source>
        <dbReference type="EMBL" id="QOT72826.1"/>
    </source>
</evidence>
<name>A0A7M2GJD2_SPHSA</name>
<dbReference type="KEGG" id="sbar:H5V43_06860"/>
<evidence type="ECO:0000313" key="2">
    <source>
        <dbReference type="Proteomes" id="UP000593663"/>
    </source>
</evidence>
<organism evidence="1 2">
    <name type="scientific">Sphingobium fuliginis (strain ATCC 27551)</name>
    <dbReference type="NCBI Taxonomy" id="336203"/>
    <lineage>
        <taxon>Bacteria</taxon>
        <taxon>Pseudomonadati</taxon>
        <taxon>Pseudomonadota</taxon>
        <taxon>Alphaproteobacteria</taxon>
        <taxon>Sphingomonadales</taxon>
        <taxon>Sphingomonadaceae</taxon>
        <taxon>Sphingobium</taxon>
    </lineage>
</organism>
<dbReference type="AlphaFoldDB" id="A0A7M2GJD2"/>
<dbReference type="Gene3D" id="1.10.10.10">
    <property type="entry name" value="Winged helix-like DNA-binding domain superfamily/Winged helix DNA-binding domain"/>
    <property type="match status" value="1"/>
</dbReference>
<accession>A0A7M2GJD2</accession>
<reference evidence="2" key="1">
    <citation type="submission" date="2020-08" db="EMBL/GenBank/DDBJ databases">
        <title>Complete genome sequence of Sphingobium barthaii strain KK22, a high-molecular-weight polycyclic aromatic hydrocarbon-degrading soil bacterium.</title>
        <authorList>
            <person name="Mori J.F."/>
            <person name="Kanaly R.A."/>
        </authorList>
    </citation>
    <scope>NUCLEOTIDE SEQUENCE [LARGE SCALE GENOMIC DNA]</scope>
    <source>
        <strain evidence="2">KK22</strain>
    </source>
</reference>
<dbReference type="RefSeq" id="WP_025550976.1">
    <property type="nucleotide sequence ID" value="NZ_BATN01000101.1"/>
</dbReference>
<dbReference type="InterPro" id="IPR036388">
    <property type="entry name" value="WH-like_DNA-bd_sf"/>
</dbReference>
<dbReference type="SUPFAM" id="SSF46785">
    <property type="entry name" value="Winged helix' DNA-binding domain"/>
    <property type="match status" value="1"/>
</dbReference>
<protein>
    <recommendedName>
        <fullName evidence="3">MarR family transcriptional regulator</fullName>
    </recommendedName>
</protein>
<dbReference type="Proteomes" id="UP000593663">
    <property type="component" value="Chromosome 1"/>
</dbReference>
<evidence type="ECO:0008006" key="3">
    <source>
        <dbReference type="Google" id="ProtNLM"/>
    </source>
</evidence>
<dbReference type="EMBL" id="CP060035">
    <property type="protein sequence ID" value="QOT72826.1"/>
    <property type="molecule type" value="Genomic_DNA"/>
</dbReference>
<gene>
    <name evidence="1" type="ORF">H5V43_06860</name>
</gene>
<dbReference type="InterPro" id="IPR036390">
    <property type="entry name" value="WH_DNA-bd_sf"/>
</dbReference>
<proteinExistence type="predicted"/>